<dbReference type="STRING" id="546364.SAMN04489730_3890"/>
<keyword evidence="2" id="KW-1185">Reference proteome</keyword>
<gene>
    <name evidence="1" type="ORF">SAMN04489730_3890</name>
</gene>
<evidence type="ECO:0000313" key="1">
    <source>
        <dbReference type="EMBL" id="SFW75126.1"/>
    </source>
</evidence>
<evidence type="ECO:0008006" key="3">
    <source>
        <dbReference type="Google" id="ProtNLM"/>
    </source>
</evidence>
<dbReference type="EMBL" id="FPJG01000006">
    <property type="protein sequence ID" value="SFW75126.1"/>
    <property type="molecule type" value="Genomic_DNA"/>
</dbReference>
<reference evidence="2" key="1">
    <citation type="submission" date="2016-11" db="EMBL/GenBank/DDBJ databases">
        <authorList>
            <person name="Varghese N."/>
            <person name="Submissions S."/>
        </authorList>
    </citation>
    <scope>NUCLEOTIDE SEQUENCE [LARGE SCALE GENOMIC DNA]</scope>
    <source>
        <strain evidence="2">DSM 44671</strain>
    </source>
</reference>
<dbReference type="RefSeq" id="WP_072477622.1">
    <property type="nucleotide sequence ID" value="NZ_FPJG01000006.1"/>
</dbReference>
<proteinExistence type="predicted"/>
<dbReference type="AlphaFoldDB" id="A0A1K1RSR6"/>
<organism evidence="1 2">
    <name type="scientific">Amycolatopsis australiensis</name>
    <dbReference type="NCBI Taxonomy" id="546364"/>
    <lineage>
        <taxon>Bacteria</taxon>
        <taxon>Bacillati</taxon>
        <taxon>Actinomycetota</taxon>
        <taxon>Actinomycetes</taxon>
        <taxon>Pseudonocardiales</taxon>
        <taxon>Pseudonocardiaceae</taxon>
        <taxon>Amycolatopsis</taxon>
    </lineage>
</organism>
<sequence length="105" mass="10333">MNRTGVRTRTAVVIVRLAATTTLLGALTSAVALVCASVLAGMARGLFTLPQATAVADRWGTAGYGRLSGLLSTPLVTMSAVAPYAGAAPAALTVAAAPVSSDSSS</sequence>
<dbReference type="OrthoDB" id="7200137at2"/>
<accession>A0A1K1RSR6</accession>
<name>A0A1K1RSR6_9PSEU</name>
<evidence type="ECO:0000313" key="2">
    <source>
        <dbReference type="Proteomes" id="UP000182740"/>
    </source>
</evidence>
<dbReference type="Proteomes" id="UP000182740">
    <property type="component" value="Unassembled WGS sequence"/>
</dbReference>
<protein>
    <recommendedName>
        <fullName evidence="3">MFS transporter</fullName>
    </recommendedName>
</protein>